<evidence type="ECO:0000256" key="2">
    <source>
        <dbReference type="ARBA" id="ARBA00023235"/>
    </source>
</evidence>
<comment type="caution">
    <text evidence="3">The sequence shown here is derived from an EMBL/GenBank/DDBJ whole genome shotgun (WGS) entry which is preliminary data.</text>
</comment>
<dbReference type="GO" id="GO:0005975">
    <property type="term" value="P:carbohydrate metabolic process"/>
    <property type="evidence" value="ECO:0007669"/>
    <property type="project" value="InterPro"/>
</dbReference>
<reference evidence="3 4" key="1">
    <citation type="submission" date="2019-07" db="EMBL/GenBank/DDBJ databases">
        <title>Genomic Encyclopedia of Type Strains, Phase I: the one thousand microbial genomes (KMG-I) project.</title>
        <authorList>
            <person name="Kyrpides N."/>
        </authorList>
    </citation>
    <scope>NUCLEOTIDE SEQUENCE [LARGE SCALE GENOMIC DNA]</scope>
    <source>
        <strain evidence="3 4">DSM 16647</strain>
    </source>
</reference>
<gene>
    <name evidence="3" type="ORF">LZ11_00518</name>
</gene>
<comment type="similarity">
    <text evidence="1">Belongs to the LacAB/RpiB family.</text>
</comment>
<dbReference type="SUPFAM" id="SSF89623">
    <property type="entry name" value="Ribose/Galactose isomerase RpiB/AlsB"/>
    <property type="match status" value="1"/>
</dbReference>
<dbReference type="Pfam" id="PF02502">
    <property type="entry name" value="LacAB_rpiB"/>
    <property type="match status" value="1"/>
</dbReference>
<dbReference type="InterPro" id="IPR051812">
    <property type="entry name" value="SPI_LacAB/RpiB"/>
</dbReference>
<dbReference type="NCBIfam" id="TIGR01120">
    <property type="entry name" value="rpiB"/>
    <property type="match status" value="1"/>
</dbReference>
<dbReference type="PIRSF" id="PIRSF005384">
    <property type="entry name" value="RpiB_LacA_B"/>
    <property type="match status" value="1"/>
</dbReference>
<keyword evidence="2 3" id="KW-0413">Isomerase</keyword>
<proteinExistence type="inferred from homology"/>
<keyword evidence="4" id="KW-1185">Reference proteome</keyword>
<dbReference type="NCBIfam" id="TIGR00689">
    <property type="entry name" value="rpiB_lacA_lacB"/>
    <property type="match status" value="1"/>
</dbReference>
<dbReference type="Proteomes" id="UP000322294">
    <property type="component" value="Unassembled WGS sequence"/>
</dbReference>
<dbReference type="InterPro" id="IPR004785">
    <property type="entry name" value="RpiB"/>
</dbReference>
<name>A0A5S5AWX7_9FIRM</name>
<dbReference type="PANTHER" id="PTHR43732:SF1">
    <property type="entry name" value="RIBOSE 5-PHOSPHATE ISOMERASE"/>
    <property type="match status" value="1"/>
</dbReference>
<accession>A0A5S5AWX7</accession>
<dbReference type="OrthoDB" id="1778624at2"/>
<dbReference type="InterPro" id="IPR036569">
    <property type="entry name" value="RpiB_LacA_LacB_sf"/>
</dbReference>
<dbReference type="AlphaFoldDB" id="A0A5S5AWX7"/>
<evidence type="ECO:0000313" key="3">
    <source>
        <dbReference type="EMBL" id="TYP57859.1"/>
    </source>
</evidence>
<dbReference type="NCBIfam" id="NF004051">
    <property type="entry name" value="PRK05571.1"/>
    <property type="match status" value="1"/>
</dbReference>
<dbReference type="EMBL" id="VNHO01000004">
    <property type="protein sequence ID" value="TYP57859.1"/>
    <property type="molecule type" value="Genomic_DNA"/>
</dbReference>
<organism evidence="3 4">
    <name type="scientific">Thermosediminibacter litoriperuensis</name>
    <dbReference type="NCBI Taxonomy" id="291989"/>
    <lineage>
        <taxon>Bacteria</taxon>
        <taxon>Bacillati</taxon>
        <taxon>Bacillota</taxon>
        <taxon>Clostridia</taxon>
        <taxon>Thermosediminibacterales</taxon>
        <taxon>Thermosediminibacteraceae</taxon>
        <taxon>Thermosediminibacter</taxon>
    </lineage>
</organism>
<dbReference type="RefSeq" id="WP_148866342.1">
    <property type="nucleotide sequence ID" value="NZ_VNHO01000004.1"/>
</dbReference>
<evidence type="ECO:0000313" key="4">
    <source>
        <dbReference type="Proteomes" id="UP000322294"/>
    </source>
</evidence>
<protein>
    <submittedName>
        <fullName evidence="3">Ribose 5-phosphate isomerase B</fullName>
    </submittedName>
</protein>
<dbReference type="InterPro" id="IPR003500">
    <property type="entry name" value="RpiB_LacA_LacB"/>
</dbReference>
<dbReference type="GO" id="GO:0016861">
    <property type="term" value="F:intramolecular oxidoreductase activity, interconverting aldoses and ketoses"/>
    <property type="evidence" value="ECO:0007669"/>
    <property type="project" value="UniProtKB-ARBA"/>
</dbReference>
<dbReference type="PANTHER" id="PTHR43732">
    <property type="entry name" value="RIBOSE 5-PHOSPHATE ISOMERASE-RELATED"/>
    <property type="match status" value="1"/>
</dbReference>
<dbReference type="Gene3D" id="3.40.1400.10">
    <property type="entry name" value="Sugar-phosphate isomerase, RpiB/LacA/LacB"/>
    <property type="match status" value="1"/>
</dbReference>
<sequence>MRIIIGSDHFGFDLKEIIKEHLNSKGLEVVDIGVHDKTPVDYPDIGLALAEKIASGDFERGILICGTGIGMAIVANKVPGVRAAVCHDVYSAERARKSNNAQVMAIGAQVVGPELAKKLVDVWLEAEFQGGRSLPKVEKINMIDVKYRRQMG</sequence>
<evidence type="ECO:0000256" key="1">
    <source>
        <dbReference type="ARBA" id="ARBA00008754"/>
    </source>
</evidence>